<protein>
    <recommendedName>
        <fullName evidence="7">Protein kinase domain-containing protein</fullName>
    </recommendedName>
</protein>
<dbReference type="InterPro" id="IPR014729">
    <property type="entry name" value="Rossmann-like_a/b/a_fold"/>
</dbReference>
<keyword evidence="9" id="KW-1185">Reference proteome</keyword>
<dbReference type="Gene3D" id="3.30.200.20">
    <property type="entry name" value="Phosphorylase Kinase, domain 1"/>
    <property type="match status" value="1"/>
</dbReference>
<dbReference type="PANTHER" id="PTHR47987">
    <property type="entry name" value="OS08G0249100 PROTEIN"/>
    <property type="match status" value="1"/>
</dbReference>
<reference evidence="8" key="2">
    <citation type="submission" date="2018-05" db="EMBL/GenBank/DDBJ databases">
        <title>OpunRS2 (Oryza punctata Reference Sequence Version 2).</title>
        <authorList>
            <person name="Zhang J."/>
            <person name="Kudrna D."/>
            <person name="Lee S."/>
            <person name="Talag J."/>
            <person name="Welchert J."/>
            <person name="Wing R.A."/>
        </authorList>
    </citation>
    <scope>NUCLEOTIDE SEQUENCE [LARGE SCALE GENOMIC DNA]</scope>
</reference>
<dbReference type="eggNOG" id="KOG1187">
    <property type="taxonomic scope" value="Eukaryota"/>
</dbReference>
<sequence length="948" mass="102464">MKVSKKKKQQQGGGTMEEAEAMDGAGGVVGQAEEGCSGEEREGVAAVAVAAAGKEGGEGDREGRTLVVGVRADAASRTLLTWTFINVAAPGDRIVAVHVVLASAPEAATAAVDFDTMLAVYEGFCNLKQINLKLKICKDSSVRKALVREANLFGASKVIVGIAKKKRGISSLHSVAKYCSKKLPAKCAVLAVDSGKIVFRRESNVHSGKVSAELPGCGDNEMYCEVPFLARQCKEEPLPLHEPPRDGGGGREEEEEHDVGTDETQTVNAVSGEQQPSGADPAELPDQVQGDVDPSDKGEESTADQKDEISELPGEGASVLYCVLPERNGHSAASTSSRQSEDSTEPPTEGNGELYCILPPRNDHSGRSSGDSSRSTASRKHDDSATLPAEGDGELYCRLPRTGRSGRSSGGSKRSFGTKGLIRRSSSFSSDIQLNSETPPSKKDGSVCQNATEQTSSVVSTVVEDSPKNTARDVDTPSSSPMSLRRMIEGRPDRCRLGRRIFNHQRSSSFEWAKISMVQWAMRLPSRYTSVSDNKSFKSDSSPRLNCDSECESTSAVDTESMFSFSLYDISWPPSELESLQEKYSSTCRLFTYEELKLATSNFSPDMLIGKGGTSQVYKAQLFDGALSAVKILKPSVDALQEFITEVEIATSLQHDNIVSLRGFSSDNYSLVLVYDYMLQGSLDKALHGKHDSKGSLSWEKRNKIAIGIAKALEYLHHGSVTQSVIHGDVKSSNILLSEDFQAQLCDFGLAKQVSASTPHLTCTDITGTFGYLAPEYFSHGKVNEKIDVYAFGVVILEIISGRRPIRTGCAKGQESLVGWAKPLLSSGEIKQLVDPFLENDYDCDEMERMTLAASLCTRTSSHSRPEMSQMLKLLEGDDETIHWARSQVTASFDGSDEEAVAALDSNMQSHLNLALLGVDDDTLSHCSTEQTMDTSADGYWSRSSSFD</sequence>
<organism evidence="8">
    <name type="scientific">Oryza punctata</name>
    <name type="common">Red rice</name>
    <dbReference type="NCBI Taxonomy" id="4537"/>
    <lineage>
        <taxon>Eukaryota</taxon>
        <taxon>Viridiplantae</taxon>
        <taxon>Streptophyta</taxon>
        <taxon>Embryophyta</taxon>
        <taxon>Tracheophyta</taxon>
        <taxon>Spermatophyta</taxon>
        <taxon>Magnoliopsida</taxon>
        <taxon>Liliopsida</taxon>
        <taxon>Poales</taxon>
        <taxon>Poaceae</taxon>
        <taxon>BOP clade</taxon>
        <taxon>Oryzoideae</taxon>
        <taxon>Oryzeae</taxon>
        <taxon>Oryzinae</taxon>
        <taxon>Oryza</taxon>
    </lineage>
</organism>
<feature type="region of interest" description="Disordered" evidence="6">
    <location>
        <begin position="1"/>
        <end position="39"/>
    </location>
</feature>
<dbReference type="InterPro" id="IPR011009">
    <property type="entry name" value="Kinase-like_dom_sf"/>
</dbReference>
<feature type="domain" description="Protein kinase" evidence="7">
    <location>
        <begin position="603"/>
        <end position="866"/>
    </location>
</feature>
<dbReference type="InterPro" id="IPR008271">
    <property type="entry name" value="Ser/Thr_kinase_AS"/>
</dbReference>
<dbReference type="SUPFAM" id="SSF56112">
    <property type="entry name" value="Protein kinase-like (PK-like)"/>
    <property type="match status" value="1"/>
</dbReference>
<feature type="region of interest" description="Disordered" evidence="6">
    <location>
        <begin position="329"/>
        <end position="484"/>
    </location>
</feature>
<evidence type="ECO:0000259" key="7">
    <source>
        <dbReference type="PROSITE" id="PS50011"/>
    </source>
</evidence>
<proteinExistence type="predicted"/>
<feature type="region of interest" description="Disordered" evidence="6">
    <location>
        <begin position="235"/>
        <end position="315"/>
    </location>
</feature>
<dbReference type="Pfam" id="PF00069">
    <property type="entry name" value="Pkinase"/>
    <property type="match status" value="1"/>
</dbReference>
<dbReference type="Proteomes" id="UP000026962">
    <property type="component" value="Chromosome 3"/>
</dbReference>
<feature type="compositionally biased region" description="Basic and acidic residues" evidence="6">
    <location>
        <begin position="465"/>
        <end position="475"/>
    </location>
</feature>
<feature type="compositionally biased region" description="Basic and acidic residues" evidence="6">
    <location>
        <begin position="235"/>
        <end position="251"/>
    </location>
</feature>
<dbReference type="PROSITE" id="PS50011">
    <property type="entry name" value="PROTEIN_KINASE_DOM"/>
    <property type="match status" value="1"/>
</dbReference>
<dbReference type="Gene3D" id="1.10.510.10">
    <property type="entry name" value="Transferase(Phosphotransferase) domain 1"/>
    <property type="match status" value="1"/>
</dbReference>
<evidence type="ECO:0000256" key="3">
    <source>
        <dbReference type="ARBA" id="ARBA00022777"/>
    </source>
</evidence>
<dbReference type="PROSITE" id="PS00108">
    <property type="entry name" value="PROTEIN_KINASE_ST"/>
    <property type="match status" value="1"/>
</dbReference>
<dbReference type="EnsemblPlants" id="OPUNC03G37530.1">
    <property type="protein sequence ID" value="OPUNC03G37530.1"/>
    <property type="gene ID" value="OPUNC03G37530"/>
</dbReference>
<dbReference type="InterPro" id="IPR046958">
    <property type="entry name" value="RBK1/2/STUNTED"/>
</dbReference>
<feature type="compositionally biased region" description="Low complexity" evidence="6">
    <location>
        <begin position="402"/>
        <end position="420"/>
    </location>
</feature>
<reference evidence="8" key="1">
    <citation type="submission" date="2015-04" db="UniProtKB">
        <authorList>
            <consortium name="EnsemblPlants"/>
        </authorList>
    </citation>
    <scope>IDENTIFICATION</scope>
</reference>
<feature type="binding site" evidence="5">
    <location>
        <position position="631"/>
    </location>
    <ligand>
        <name>ATP</name>
        <dbReference type="ChEBI" id="CHEBI:30616"/>
    </ligand>
</feature>
<dbReference type="SUPFAM" id="SSF52402">
    <property type="entry name" value="Adenine nucleotide alpha hydrolases-like"/>
    <property type="match status" value="1"/>
</dbReference>
<dbReference type="AlphaFoldDB" id="A0A0E0KLC9"/>
<dbReference type="InterPro" id="IPR000719">
    <property type="entry name" value="Prot_kinase_dom"/>
</dbReference>
<evidence type="ECO:0000256" key="4">
    <source>
        <dbReference type="ARBA" id="ARBA00022840"/>
    </source>
</evidence>
<evidence type="ECO:0000313" key="8">
    <source>
        <dbReference type="EnsemblPlants" id="OPUNC03G37530.1"/>
    </source>
</evidence>
<evidence type="ECO:0000256" key="5">
    <source>
        <dbReference type="PROSITE-ProRule" id="PRU10141"/>
    </source>
</evidence>
<evidence type="ECO:0000313" key="9">
    <source>
        <dbReference type="Proteomes" id="UP000026962"/>
    </source>
</evidence>
<evidence type="ECO:0000256" key="6">
    <source>
        <dbReference type="SAM" id="MobiDB-lite"/>
    </source>
</evidence>
<dbReference type="Gramene" id="OPUNC03G37530.1">
    <property type="protein sequence ID" value="OPUNC03G37530.1"/>
    <property type="gene ID" value="OPUNC03G37530"/>
</dbReference>
<dbReference type="PANTHER" id="PTHR47987:SF5">
    <property type="entry name" value="PROTEIN KINASE DOMAIN-CONTAINING PROTEIN"/>
    <property type="match status" value="1"/>
</dbReference>
<keyword evidence="4 5" id="KW-0067">ATP-binding</keyword>
<dbReference type="OMA" id="TWTFINV"/>
<dbReference type="GO" id="GO:0005524">
    <property type="term" value="F:ATP binding"/>
    <property type="evidence" value="ECO:0007669"/>
    <property type="project" value="UniProtKB-UniRule"/>
</dbReference>
<dbReference type="FunFam" id="1.10.510.10:FF:000284">
    <property type="entry name" value="Putative receptor-like serine/threonine-protein kinase"/>
    <property type="match status" value="1"/>
</dbReference>
<name>A0A0E0KLC9_ORYPU</name>
<dbReference type="Gene3D" id="3.40.50.620">
    <property type="entry name" value="HUPs"/>
    <property type="match status" value="1"/>
</dbReference>
<dbReference type="STRING" id="4537.A0A0E0KLC9"/>
<feature type="compositionally biased region" description="Basic and acidic residues" evidence="6">
    <location>
        <begin position="294"/>
        <end position="309"/>
    </location>
</feature>
<dbReference type="SMART" id="SM00220">
    <property type="entry name" value="S_TKc"/>
    <property type="match status" value="1"/>
</dbReference>
<feature type="compositionally biased region" description="Polar residues" evidence="6">
    <location>
        <begin position="262"/>
        <end position="277"/>
    </location>
</feature>
<accession>A0A0E0KLC9</accession>
<dbReference type="FunFam" id="3.30.200.20:FF:000268">
    <property type="entry name" value="probable receptor-like serine/threonine-protein kinase At5g57670"/>
    <property type="match status" value="1"/>
</dbReference>
<feature type="compositionally biased region" description="Polar residues" evidence="6">
    <location>
        <begin position="424"/>
        <end position="439"/>
    </location>
</feature>
<dbReference type="HOGENOM" id="CLU_000288_155_0_1"/>
<feature type="compositionally biased region" description="Low complexity" evidence="6">
    <location>
        <begin position="367"/>
        <end position="376"/>
    </location>
</feature>
<dbReference type="GO" id="GO:0004672">
    <property type="term" value="F:protein kinase activity"/>
    <property type="evidence" value="ECO:0007669"/>
    <property type="project" value="InterPro"/>
</dbReference>
<keyword evidence="2 5" id="KW-0547">Nucleotide-binding</keyword>
<keyword evidence="1" id="KW-0808">Transferase</keyword>
<evidence type="ECO:0000256" key="2">
    <source>
        <dbReference type="ARBA" id="ARBA00022741"/>
    </source>
</evidence>
<dbReference type="PROSITE" id="PS00107">
    <property type="entry name" value="PROTEIN_KINASE_ATP"/>
    <property type="match status" value="1"/>
</dbReference>
<dbReference type="InterPro" id="IPR017441">
    <property type="entry name" value="Protein_kinase_ATP_BS"/>
</dbReference>
<evidence type="ECO:0000256" key="1">
    <source>
        <dbReference type="ARBA" id="ARBA00022679"/>
    </source>
</evidence>
<keyword evidence="3" id="KW-0418">Kinase</keyword>